<dbReference type="OrthoDB" id="277683at2759"/>
<dbReference type="InterPro" id="IPR013881">
    <property type="entry name" value="Pre-mRNA_splic_Prp3_dom"/>
</dbReference>
<keyword evidence="3" id="KW-0508">mRNA splicing</keyword>
<dbReference type="GO" id="GO:0046540">
    <property type="term" value="C:U4/U6 x U5 tri-snRNP complex"/>
    <property type="evidence" value="ECO:0007669"/>
    <property type="project" value="InterPro"/>
</dbReference>
<evidence type="ECO:0000259" key="7">
    <source>
        <dbReference type="Pfam" id="PF08572"/>
    </source>
</evidence>
<evidence type="ECO:0000256" key="3">
    <source>
        <dbReference type="ARBA" id="ARBA00023187"/>
    </source>
</evidence>
<dbReference type="VEuPathDB" id="TriTrypDB:BSAL_49890"/>
<dbReference type="EMBL" id="CYKH01000030">
    <property type="protein sequence ID" value="CUE62047.1"/>
    <property type="molecule type" value="Genomic_DNA"/>
</dbReference>
<evidence type="ECO:0000313" key="9">
    <source>
        <dbReference type="Proteomes" id="UP000051952"/>
    </source>
</evidence>
<dbReference type="Pfam" id="PF08572">
    <property type="entry name" value="PRP3"/>
    <property type="match status" value="1"/>
</dbReference>
<evidence type="ECO:0000313" key="8">
    <source>
        <dbReference type="EMBL" id="CUE62047.1"/>
    </source>
</evidence>
<organism evidence="8 9">
    <name type="scientific">Bodo saltans</name>
    <name type="common">Flagellated protozoan</name>
    <dbReference type="NCBI Taxonomy" id="75058"/>
    <lineage>
        <taxon>Eukaryota</taxon>
        <taxon>Discoba</taxon>
        <taxon>Euglenozoa</taxon>
        <taxon>Kinetoplastea</taxon>
        <taxon>Metakinetoplastina</taxon>
        <taxon>Eubodonida</taxon>
        <taxon>Bodonidae</taxon>
        <taxon>Bodo</taxon>
    </lineage>
</organism>
<evidence type="ECO:0000256" key="2">
    <source>
        <dbReference type="ARBA" id="ARBA00022664"/>
    </source>
</evidence>
<accession>A0A0S4IK82</accession>
<feature type="domain" description="Pre-mRNA-splicing factor 3" evidence="7">
    <location>
        <begin position="297"/>
        <end position="408"/>
    </location>
</feature>
<evidence type="ECO:0000259" key="6">
    <source>
        <dbReference type="Pfam" id="PF06544"/>
    </source>
</evidence>
<dbReference type="PANTHER" id="PTHR14212">
    <property type="entry name" value="U4/U6-ASSOCIATED RNA SPLICING FACTOR-RELATED"/>
    <property type="match status" value="1"/>
</dbReference>
<dbReference type="Proteomes" id="UP000051952">
    <property type="component" value="Unassembled WGS sequence"/>
</dbReference>
<protein>
    <submittedName>
        <fullName evidence="8">Membrane-associated protein, putative</fullName>
    </submittedName>
</protein>
<feature type="region of interest" description="Disordered" evidence="5">
    <location>
        <begin position="114"/>
        <end position="179"/>
    </location>
</feature>
<dbReference type="AlphaFoldDB" id="A0A0S4IK82"/>
<feature type="domain" description="Small nuclear ribonucleoprotein Prp3 C-terminal" evidence="6">
    <location>
        <begin position="434"/>
        <end position="529"/>
    </location>
</feature>
<feature type="region of interest" description="Disordered" evidence="5">
    <location>
        <begin position="341"/>
        <end position="361"/>
    </location>
</feature>
<gene>
    <name evidence="8" type="ORF">BSAL_49890</name>
</gene>
<keyword evidence="9" id="KW-1185">Reference proteome</keyword>
<dbReference type="Pfam" id="PF06544">
    <property type="entry name" value="Prp3_C"/>
    <property type="match status" value="1"/>
</dbReference>
<name>A0A0S4IK82_BODSA</name>
<feature type="region of interest" description="Disordered" evidence="5">
    <location>
        <begin position="1"/>
        <end position="25"/>
    </location>
</feature>
<keyword evidence="2" id="KW-0507">mRNA processing</keyword>
<dbReference type="GO" id="GO:0000398">
    <property type="term" value="P:mRNA splicing, via spliceosome"/>
    <property type="evidence" value="ECO:0007669"/>
    <property type="project" value="InterPro"/>
</dbReference>
<keyword evidence="4" id="KW-0539">Nucleus</keyword>
<evidence type="ECO:0000256" key="1">
    <source>
        <dbReference type="ARBA" id="ARBA00004123"/>
    </source>
</evidence>
<reference evidence="9" key="1">
    <citation type="submission" date="2015-09" db="EMBL/GenBank/DDBJ databases">
        <authorList>
            <consortium name="Pathogen Informatics"/>
        </authorList>
    </citation>
    <scope>NUCLEOTIDE SEQUENCE [LARGE SCALE GENOMIC DNA]</scope>
    <source>
        <strain evidence="9">Lake Konstanz</strain>
    </source>
</reference>
<dbReference type="InterPro" id="IPR010541">
    <property type="entry name" value="Prp3_C"/>
</dbReference>
<comment type="subcellular location">
    <subcellularLocation>
        <location evidence="1">Nucleus</location>
    </subcellularLocation>
</comment>
<sequence>MSAASTPGSEHFGSHSQEALRGARKGAAAVDISNVDISFDDATTSSKQQTASTNATVIAGMKLPLDEKAKLAEQEELTRKQVAEGQDPFFSRRGDQQRRLGGFGFGAARITGASGGSGGATVSAAPRPWQKSSTRVTLGFAGKSSTQQQLSSGAPSSSSLSISSAAPPSTSVPTSSAPISLSDKAADELMAAAAVAGQRETKFERSENFRIAMQKSFAATCPPLWQQLTDPSTTVPTAGGATALVEPWDLAFEVDVPPPATTSHGTPSSSQRLPLWLDIARCHNLLHHPIIPVHGFIEDERRAEVEATTSGGMKMIKTKEEIRAERRKAAQEKLEAARKEAAAKKAVASSSSNGQETHHEDQLRWKNLTDASRVQQLINDPHALQETIEQQYRERYEKHMRENYNRHVEALPQQAAKKISDMWRKAEERPRIHVYRVQKARNVHCVNRLRNFANDSKLRGFFLWIAEEELLVVLAGGDVAMRHLDRWIVEKMEWHRAGRLGGAGGGGGGGGGASAAVATDDEEQKFLSKERRKQAREGITTNNNNHDDADGDLLQATKLRRIDPTLLEKTQGELVLSLPLLRVGDVSFLLPSRPNDVMQSLRRKSEVDEAVFVRHCETVEAARAFLEELPAGGVVPSLLFAWHQTFAKKM</sequence>
<feature type="region of interest" description="Disordered" evidence="5">
    <location>
        <begin position="528"/>
        <end position="551"/>
    </location>
</feature>
<dbReference type="InterPro" id="IPR027104">
    <property type="entry name" value="Prp3"/>
</dbReference>
<feature type="compositionally biased region" description="Low complexity" evidence="5">
    <location>
        <begin position="150"/>
        <end position="179"/>
    </location>
</feature>
<dbReference type="PANTHER" id="PTHR14212:SF0">
    <property type="entry name" value="U4_U6 SMALL NUCLEAR RIBONUCLEOPROTEIN PRP3"/>
    <property type="match status" value="1"/>
</dbReference>
<proteinExistence type="predicted"/>
<evidence type="ECO:0000256" key="4">
    <source>
        <dbReference type="ARBA" id="ARBA00023242"/>
    </source>
</evidence>
<evidence type="ECO:0000256" key="5">
    <source>
        <dbReference type="SAM" id="MobiDB-lite"/>
    </source>
</evidence>